<keyword evidence="10" id="KW-1185">Reference proteome</keyword>
<evidence type="ECO:0000256" key="7">
    <source>
        <dbReference type="SAM" id="Phobius"/>
    </source>
</evidence>
<feature type="transmembrane region" description="Helical" evidence="7">
    <location>
        <begin position="69"/>
        <end position="91"/>
    </location>
</feature>
<keyword evidence="3" id="KW-1003">Cell membrane</keyword>
<sequence>MTTALALSAAATPPDELGGIAGLASRVMLLLGEVGVGVCSFVEVVFPPIPSEVILPFAGFLARQGSLNVVLVLVAATLGSLLGAVLLYWLGRTLGEERAIRLLAKLPLVDEDDFRTAADWLHRHGRGAVFFGRLIPLVRSLISLPAGATRMPFWVFALFTAAGTLAWNLVLVGAGYLLGTQYEVVDRYSGVVDIVIYVALAVALVWLIVRRVRRARASQREARE</sequence>
<evidence type="ECO:0000313" key="9">
    <source>
        <dbReference type="EMBL" id="MDN4616028.1"/>
    </source>
</evidence>
<comment type="similarity">
    <text evidence="2">Belongs to the DedA family.</text>
</comment>
<dbReference type="InterPro" id="IPR051311">
    <property type="entry name" value="DedA_domain"/>
</dbReference>
<evidence type="ECO:0000313" key="10">
    <source>
        <dbReference type="Proteomes" id="UP001174208"/>
    </source>
</evidence>
<feature type="transmembrane region" description="Helical" evidence="7">
    <location>
        <begin position="27"/>
        <end position="49"/>
    </location>
</feature>
<dbReference type="Proteomes" id="UP001174208">
    <property type="component" value="Unassembled WGS sequence"/>
</dbReference>
<gene>
    <name evidence="9" type="ORF">P5G50_16375</name>
</gene>
<evidence type="ECO:0000256" key="1">
    <source>
        <dbReference type="ARBA" id="ARBA00004651"/>
    </source>
</evidence>
<organism evidence="9 10">
    <name type="scientific">Leifsonia williamsii</name>
    <dbReference type="NCBI Taxonomy" id="3035919"/>
    <lineage>
        <taxon>Bacteria</taxon>
        <taxon>Bacillati</taxon>
        <taxon>Actinomycetota</taxon>
        <taxon>Actinomycetes</taxon>
        <taxon>Micrococcales</taxon>
        <taxon>Microbacteriaceae</taxon>
        <taxon>Leifsonia</taxon>
    </lineage>
</organism>
<evidence type="ECO:0000256" key="6">
    <source>
        <dbReference type="ARBA" id="ARBA00023136"/>
    </source>
</evidence>
<comment type="subcellular location">
    <subcellularLocation>
        <location evidence="1">Cell membrane</location>
        <topology evidence="1">Multi-pass membrane protein</topology>
    </subcellularLocation>
</comment>
<feature type="domain" description="VTT" evidence="8">
    <location>
        <begin position="49"/>
        <end position="176"/>
    </location>
</feature>
<dbReference type="Pfam" id="PF09335">
    <property type="entry name" value="VTT_dom"/>
    <property type="match status" value="1"/>
</dbReference>
<dbReference type="InterPro" id="IPR032816">
    <property type="entry name" value="VTT_dom"/>
</dbReference>
<proteinExistence type="inferred from homology"/>
<protein>
    <submittedName>
        <fullName evidence="9">DedA family protein</fullName>
    </submittedName>
</protein>
<feature type="transmembrane region" description="Helical" evidence="7">
    <location>
        <begin position="190"/>
        <end position="209"/>
    </location>
</feature>
<evidence type="ECO:0000259" key="8">
    <source>
        <dbReference type="Pfam" id="PF09335"/>
    </source>
</evidence>
<evidence type="ECO:0000256" key="4">
    <source>
        <dbReference type="ARBA" id="ARBA00022692"/>
    </source>
</evidence>
<evidence type="ECO:0000256" key="5">
    <source>
        <dbReference type="ARBA" id="ARBA00022989"/>
    </source>
</evidence>
<dbReference type="PANTHER" id="PTHR42709">
    <property type="entry name" value="ALKALINE PHOSPHATASE LIKE PROTEIN"/>
    <property type="match status" value="1"/>
</dbReference>
<evidence type="ECO:0000256" key="2">
    <source>
        <dbReference type="ARBA" id="ARBA00010792"/>
    </source>
</evidence>
<reference evidence="9" key="1">
    <citation type="submission" date="2023-06" db="EMBL/GenBank/DDBJ databases">
        <title>MT1 and MT2 Draft Genomes of Novel Species.</title>
        <authorList>
            <person name="Venkateswaran K."/>
        </authorList>
    </citation>
    <scope>NUCLEOTIDE SEQUENCE</scope>
    <source>
        <strain evidence="9">F6_8S_P_1B</strain>
    </source>
</reference>
<dbReference type="RefSeq" id="WP_301211935.1">
    <property type="nucleotide sequence ID" value="NZ_JAROCF010000001.1"/>
</dbReference>
<dbReference type="EMBL" id="JAROCF010000001">
    <property type="protein sequence ID" value="MDN4616028.1"/>
    <property type="molecule type" value="Genomic_DNA"/>
</dbReference>
<evidence type="ECO:0000256" key="3">
    <source>
        <dbReference type="ARBA" id="ARBA00022475"/>
    </source>
</evidence>
<dbReference type="PANTHER" id="PTHR42709:SF6">
    <property type="entry name" value="UNDECAPRENYL PHOSPHATE TRANSPORTER A"/>
    <property type="match status" value="1"/>
</dbReference>
<keyword evidence="4 7" id="KW-0812">Transmembrane</keyword>
<feature type="transmembrane region" description="Helical" evidence="7">
    <location>
        <begin position="153"/>
        <end position="178"/>
    </location>
</feature>
<keyword evidence="5 7" id="KW-1133">Transmembrane helix</keyword>
<keyword evidence="6 7" id="KW-0472">Membrane</keyword>
<name>A0ABT8KEZ7_9MICO</name>
<comment type="caution">
    <text evidence="9">The sequence shown here is derived from an EMBL/GenBank/DDBJ whole genome shotgun (WGS) entry which is preliminary data.</text>
</comment>
<accession>A0ABT8KEZ7</accession>